<keyword evidence="2" id="KW-1185">Reference proteome</keyword>
<dbReference type="Proteomes" id="UP000664781">
    <property type="component" value="Unassembled WGS sequence"/>
</dbReference>
<keyword evidence="1" id="KW-0808">Transferase</keyword>
<accession>A0A939FL83</accession>
<keyword evidence="1" id="KW-0418">Kinase</keyword>
<reference evidence="1" key="1">
    <citation type="submission" date="2021-03" db="EMBL/GenBank/DDBJ databases">
        <title>Streptomyces strains.</title>
        <authorList>
            <person name="Lund M.B."/>
            <person name="Toerring T."/>
        </authorList>
    </citation>
    <scope>NUCLEOTIDE SEQUENCE</scope>
    <source>
        <strain evidence="1">JCM 4242</strain>
    </source>
</reference>
<dbReference type="Gene3D" id="3.40.50.1820">
    <property type="entry name" value="alpha/beta hydrolase"/>
    <property type="match status" value="1"/>
</dbReference>
<dbReference type="RefSeq" id="WP_086568777.1">
    <property type="nucleotide sequence ID" value="NZ_JAFMOF010000002.1"/>
</dbReference>
<protein>
    <submittedName>
        <fullName evidence="1">Serine-threonine protein kinase</fullName>
    </submittedName>
</protein>
<dbReference type="InterPro" id="IPR029058">
    <property type="entry name" value="AB_hydrolase_fold"/>
</dbReference>
<organism evidence="1 2">
    <name type="scientific">Streptomyces triculaminicus</name>
    <dbReference type="NCBI Taxonomy" id="2816232"/>
    <lineage>
        <taxon>Bacteria</taxon>
        <taxon>Bacillati</taxon>
        <taxon>Actinomycetota</taxon>
        <taxon>Actinomycetes</taxon>
        <taxon>Kitasatosporales</taxon>
        <taxon>Streptomycetaceae</taxon>
        <taxon>Streptomyces</taxon>
    </lineage>
</organism>
<comment type="caution">
    <text evidence="1">The sequence shown here is derived from an EMBL/GenBank/DDBJ whole genome shotgun (WGS) entry which is preliminary data.</text>
</comment>
<proteinExistence type="predicted"/>
<gene>
    <name evidence="1" type="ORF">J1792_11160</name>
</gene>
<dbReference type="AlphaFoldDB" id="A0A939FL83"/>
<evidence type="ECO:0000313" key="1">
    <source>
        <dbReference type="EMBL" id="MBO0653327.1"/>
    </source>
</evidence>
<dbReference type="SUPFAM" id="SSF53474">
    <property type="entry name" value="alpha/beta-Hydrolases"/>
    <property type="match status" value="1"/>
</dbReference>
<dbReference type="EMBL" id="JAFMOF010000002">
    <property type="protein sequence ID" value="MBO0653327.1"/>
    <property type="molecule type" value="Genomic_DNA"/>
</dbReference>
<evidence type="ECO:0000313" key="2">
    <source>
        <dbReference type="Proteomes" id="UP000664781"/>
    </source>
</evidence>
<name>A0A939FL83_9ACTN</name>
<sequence length="445" mass="46668">MAGISVEPYWELTFDAEGDPDAGARDALVRGVTERGLTDLVIFSHGWNNDRSTATLLYDRFLAPFPALLRDAGSPARLGYAGVIWPSMRFTDEPIPDFPAQAAAPAAAPCLAPATLRALARAFPGSEPLLDRLAELLEQRPDDPARLEEFAALVRRLVAPRRTDAAAAGPSAHDMEPDAEAAAEPVMFADDPARVCGRFADALAAMEAPPGAAPEAAGAGLFGDLGRRLWNGALELLRQGSYWEMKRRAGTVGGAGLGPALGLLAEASPELRVHLVGHSFGGRLMAFALGALPERTGCVHSLTLLQGAFSHYAFAPRLPFDAGRGGALKGLHTKVRGPVVCCHSDHDQALGLLYPLASQVSRDPASAFGPRDVRWGAMGHDGVQSVEGTTALPLAEALEGLPAEGCVNVDVSAVVRRGGPPAGAHSDICHGELARLVLLAGRLVR</sequence>
<dbReference type="GO" id="GO:0016301">
    <property type="term" value="F:kinase activity"/>
    <property type="evidence" value="ECO:0007669"/>
    <property type="project" value="UniProtKB-KW"/>
</dbReference>